<evidence type="ECO:0000313" key="2">
    <source>
        <dbReference type="EMBL" id="NYG35089.1"/>
    </source>
</evidence>
<reference evidence="2 3" key="1">
    <citation type="submission" date="2020-07" db="EMBL/GenBank/DDBJ databases">
        <title>Genomic Encyclopedia of Archaeal and Bacterial Type Strains, Phase II (KMG-II): from individual species to whole genera.</title>
        <authorList>
            <person name="Goeker M."/>
        </authorList>
    </citation>
    <scope>NUCLEOTIDE SEQUENCE [LARGE SCALE GENOMIC DNA]</scope>
    <source>
        <strain evidence="2 3">DSM 21226</strain>
    </source>
</reference>
<dbReference type="Gene3D" id="3.40.190.10">
    <property type="entry name" value="Periplasmic binding protein-like II"/>
    <property type="match status" value="1"/>
</dbReference>
<dbReference type="InterPro" id="IPR005064">
    <property type="entry name" value="BUG"/>
</dbReference>
<name>A0A7Y9R2I7_9BURK</name>
<sequence>MFDTFQRPRSRTGFLSVFPVVAAVAMTLAANVAVAAYPDKPIRLVVPFAPGGGTDLIARTLGVGMSAELGQQVIIDNKPGAGTIIGTDAVAKSAPDGYTIVIATFAHAVNPSMVSKLPYAADKAFTPITLIGRGPNVLVVRANSPFKTVKDIVSGGQSWQAQLCVAGQWHLGAPGG</sequence>
<dbReference type="AlphaFoldDB" id="A0A7Y9R2I7"/>
<dbReference type="Pfam" id="PF03401">
    <property type="entry name" value="TctC"/>
    <property type="match status" value="1"/>
</dbReference>
<dbReference type="PANTHER" id="PTHR42928:SF5">
    <property type="entry name" value="BLR1237 PROTEIN"/>
    <property type="match status" value="1"/>
</dbReference>
<dbReference type="Proteomes" id="UP000518288">
    <property type="component" value="Unassembled WGS sequence"/>
</dbReference>
<organism evidence="2 3">
    <name type="scientific">Sphaerotilus montanus</name>
    <dbReference type="NCBI Taxonomy" id="522889"/>
    <lineage>
        <taxon>Bacteria</taxon>
        <taxon>Pseudomonadati</taxon>
        <taxon>Pseudomonadota</taxon>
        <taxon>Betaproteobacteria</taxon>
        <taxon>Burkholderiales</taxon>
        <taxon>Sphaerotilaceae</taxon>
        <taxon>Sphaerotilus</taxon>
    </lineage>
</organism>
<evidence type="ECO:0000313" key="3">
    <source>
        <dbReference type="Proteomes" id="UP000518288"/>
    </source>
</evidence>
<comment type="similarity">
    <text evidence="1">Belongs to the UPF0065 (bug) family.</text>
</comment>
<comment type="caution">
    <text evidence="2">The sequence shown here is derived from an EMBL/GenBank/DDBJ whole genome shotgun (WGS) entry which is preliminary data.</text>
</comment>
<accession>A0A7Y9R2I7</accession>
<dbReference type="Gene3D" id="3.40.190.150">
    <property type="entry name" value="Bordetella uptake gene, domain 1"/>
    <property type="match status" value="1"/>
</dbReference>
<protein>
    <submittedName>
        <fullName evidence="2">Tripartite-type tricarboxylate transporter receptor subunit TctC</fullName>
    </submittedName>
</protein>
<dbReference type="PANTHER" id="PTHR42928">
    <property type="entry name" value="TRICARBOXYLATE-BINDING PROTEIN"/>
    <property type="match status" value="1"/>
</dbReference>
<dbReference type="InterPro" id="IPR042100">
    <property type="entry name" value="Bug_dom1"/>
</dbReference>
<dbReference type="EMBL" id="JACCFH010000001">
    <property type="protein sequence ID" value="NYG35089.1"/>
    <property type="molecule type" value="Genomic_DNA"/>
</dbReference>
<gene>
    <name evidence="2" type="ORF">BDD16_004075</name>
</gene>
<proteinExistence type="inferred from homology"/>
<keyword evidence="2" id="KW-0675">Receptor</keyword>
<keyword evidence="3" id="KW-1185">Reference proteome</keyword>
<evidence type="ECO:0000256" key="1">
    <source>
        <dbReference type="ARBA" id="ARBA00006987"/>
    </source>
</evidence>